<dbReference type="EMBL" id="QXMN01000022">
    <property type="protein sequence ID" value="RIX77979.1"/>
    <property type="molecule type" value="Genomic_DNA"/>
</dbReference>
<evidence type="ECO:0000256" key="2">
    <source>
        <dbReference type="ARBA" id="ARBA00023125"/>
    </source>
</evidence>
<comment type="caution">
    <text evidence="5">The sequence shown here is derived from an EMBL/GenBank/DDBJ whole genome shotgun (WGS) entry which is preliminary data.</text>
</comment>
<dbReference type="InterPro" id="IPR009057">
    <property type="entry name" value="Homeodomain-like_sf"/>
</dbReference>
<dbReference type="SUPFAM" id="SSF46689">
    <property type="entry name" value="Homeodomain-like"/>
    <property type="match status" value="1"/>
</dbReference>
<organism evidence="5 6">
    <name type="scientific">Acidovorax cavernicola</name>
    <dbReference type="NCBI Taxonomy" id="1675792"/>
    <lineage>
        <taxon>Bacteria</taxon>
        <taxon>Pseudomonadati</taxon>
        <taxon>Pseudomonadota</taxon>
        <taxon>Betaproteobacteria</taxon>
        <taxon>Burkholderiales</taxon>
        <taxon>Comamonadaceae</taxon>
        <taxon>Acidovorax</taxon>
    </lineage>
</organism>
<evidence type="ECO:0000259" key="4">
    <source>
        <dbReference type="PROSITE" id="PS01124"/>
    </source>
</evidence>
<dbReference type="PANTHER" id="PTHR46796">
    <property type="entry name" value="HTH-TYPE TRANSCRIPTIONAL ACTIVATOR RHAS-RELATED"/>
    <property type="match status" value="1"/>
</dbReference>
<dbReference type="RefSeq" id="WP_119555444.1">
    <property type="nucleotide sequence ID" value="NZ_QXMN01000022.1"/>
</dbReference>
<dbReference type="PRINTS" id="PR00032">
    <property type="entry name" value="HTHARAC"/>
</dbReference>
<reference evidence="5 6" key="1">
    <citation type="submission" date="2018-09" db="EMBL/GenBank/DDBJ databases">
        <title>Acidovorax cavernicola nov. sp. isolated from Gruta de las Maravillas (Aracena, Spain).</title>
        <authorList>
            <person name="Jurado V."/>
            <person name="Gutierrez-Patricio S."/>
            <person name="Gonzalez-Pimentel J.L."/>
            <person name="Miller A.Z."/>
            <person name="Laiz L."/>
            <person name="Saiz-Jimenez C."/>
        </authorList>
    </citation>
    <scope>NUCLEOTIDE SEQUENCE [LARGE SCALE GENOMIC DNA]</scope>
    <source>
        <strain evidence="5 6">1011MAR4D40.2</strain>
    </source>
</reference>
<dbReference type="PANTHER" id="PTHR46796:SF6">
    <property type="entry name" value="ARAC SUBFAMILY"/>
    <property type="match status" value="1"/>
</dbReference>
<evidence type="ECO:0000313" key="5">
    <source>
        <dbReference type="EMBL" id="RIX77979.1"/>
    </source>
</evidence>
<dbReference type="InterPro" id="IPR035418">
    <property type="entry name" value="AraC-bd_2"/>
</dbReference>
<dbReference type="InterPro" id="IPR050204">
    <property type="entry name" value="AraC_XylS_family_regulators"/>
</dbReference>
<gene>
    <name evidence="5" type="ORF">D3H34_18115</name>
</gene>
<dbReference type="Pfam" id="PF14525">
    <property type="entry name" value="AraC_binding_2"/>
    <property type="match status" value="1"/>
</dbReference>
<dbReference type="Pfam" id="PF12833">
    <property type="entry name" value="HTH_18"/>
    <property type="match status" value="1"/>
</dbReference>
<dbReference type="PROSITE" id="PS01124">
    <property type="entry name" value="HTH_ARAC_FAMILY_2"/>
    <property type="match status" value="1"/>
</dbReference>
<dbReference type="InterPro" id="IPR018062">
    <property type="entry name" value="HTH_AraC-typ_CS"/>
</dbReference>
<dbReference type="GO" id="GO:0003700">
    <property type="term" value="F:DNA-binding transcription factor activity"/>
    <property type="evidence" value="ECO:0007669"/>
    <property type="project" value="InterPro"/>
</dbReference>
<feature type="domain" description="HTH araC/xylS-type" evidence="4">
    <location>
        <begin position="213"/>
        <end position="314"/>
    </location>
</feature>
<evidence type="ECO:0000256" key="3">
    <source>
        <dbReference type="ARBA" id="ARBA00023163"/>
    </source>
</evidence>
<dbReference type="Gene3D" id="1.10.10.60">
    <property type="entry name" value="Homeodomain-like"/>
    <property type="match status" value="1"/>
</dbReference>
<evidence type="ECO:0000313" key="6">
    <source>
        <dbReference type="Proteomes" id="UP000265619"/>
    </source>
</evidence>
<dbReference type="AlphaFoldDB" id="A0A9X8D3N0"/>
<dbReference type="OrthoDB" id="9178898at2"/>
<protein>
    <submittedName>
        <fullName evidence="5">Helix-turn-helix domain-containing protein</fullName>
    </submittedName>
</protein>
<dbReference type="GO" id="GO:0043565">
    <property type="term" value="F:sequence-specific DNA binding"/>
    <property type="evidence" value="ECO:0007669"/>
    <property type="project" value="InterPro"/>
</dbReference>
<dbReference type="SMART" id="SM00342">
    <property type="entry name" value="HTH_ARAC"/>
    <property type="match status" value="1"/>
</dbReference>
<name>A0A9X8D3N0_9BURK</name>
<dbReference type="PROSITE" id="PS00041">
    <property type="entry name" value="HTH_ARAC_FAMILY_1"/>
    <property type="match status" value="1"/>
</dbReference>
<dbReference type="InterPro" id="IPR018060">
    <property type="entry name" value="HTH_AraC"/>
</dbReference>
<evidence type="ECO:0000256" key="1">
    <source>
        <dbReference type="ARBA" id="ARBA00023015"/>
    </source>
</evidence>
<keyword evidence="3" id="KW-0804">Transcription</keyword>
<dbReference type="Proteomes" id="UP000265619">
    <property type="component" value="Unassembled WGS sequence"/>
</dbReference>
<sequence length="319" mass="34917">MTASLLLSTDEIPPKERGPLWCEWVWRHFGGLGSDLYGDSDFDGHLAASHAGDVILTRLEANRHRVLRTSEMARLSDAAYLKIVAPWQGSAEVTQRGRAAAVRAGGWTLYDTTLDYTVANPERSDHLIVMLPKDQIASPALPLGDLVARRIGGDSGISRVALETMRNTYLELPNMSEAAARGAGELLIQLVRLSLMELAGQSTAQTQREALKDRIHRHVAQNLRDPALSIDGMALALRCSKRLLHQAFEGDDDTLTGYIQHQRLAASIRDLIDPANAARSITDIALGAGFGNLSHFSRVFRAHTGGSPSEFRRQATLPR</sequence>
<dbReference type="InterPro" id="IPR020449">
    <property type="entry name" value="Tscrpt_reg_AraC-type_HTH"/>
</dbReference>
<proteinExistence type="predicted"/>
<keyword evidence="2" id="KW-0238">DNA-binding</keyword>
<keyword evidence="6" id="KW-1185">Reference proteome</keyword>
<keyword evidence="1" id="KW-0805">Transcription regulation</keyword>
<accession>A0A9X8D3N0</accession>